<evidence type="ECO:0000256" key="7">
    <source>
        <dbReference type="ARBA" id="ARBA00023053"/>
    </source>
</evidence>
<evidence type="ECO:0000256" key="3">
    <source>
        <dbReference type="ARBA" id="ARBA00022448"/>
    </source>
</evidence>
<keyword evidence="7" id="KW-0915">Sodium</keyword>
<comment type="subcellular location">
    <subcellularLocation>
        <location evidence="1">Membrane</location>
        <topology evidence="1">Multi-pass membrane protein</topology>
    </subcellularLocation>
</comment>
<evidence type="ECO:0000256" key="5">
    <source>
        <dbReference type="ARBA" id="ARBA00022692"/>
    </source>
</evidence>
<accession>A0A482XR11</accession>
<reference evidence="13 14" key="1">
    <citation type="journal article" date="2017" name="Gigascience">
        <title>Genome sequence of the small brown planthopper, Laodelphax striatellus.</title>
        <authorList>
            <person name="Zhu J."/>
            <person name="Jiang F."/>
            <person name="Wang X."/>
            <person name="Yang P."/>
            <person name="Bao Y."/>
            <person name="Zhao W."/>
            <person name="Wang W."/>
            <person name="Lu H."/>
            <person name="Wang Q."/>
            <person name="Cui N."/>
            <person name="Li J."/>
            <person name="Chen X."/>
            <person name="Luo L."/>
            <person name="Yu J."/>
            <person name="Kang L."/>
            <person name="Cui F."/>
        </authorList>
    </citation>
    <scope>NUCLEOTIDE SEQUENCE [LARGE SCALE GENOMIC DNA]</scope>
    <source>
        <strain evidence="13">Lst14</strain>
    </source>
</reference>
<dbReference type="InParanoid" id="A0A482XR11"/>
<comment type="similarity">
    <text evidence="2 12">Belongs to the amiloride-sensitive sodium channel (TC 1.A.6) family.</text>
</comment>
<dbReference type="OrthoDB" id="5874059at2759"/>
<keyword evidence="3 12" id="KW-0813">Transport</keyword>
<comment type="caution">
    <text evidence="13">The sequence shown here is derived from an EMBL/GenBank/DDBJ whole genome shotgun (WGS) entry which is preliminary data.</text>
</comment>
<evidence type="ECO:0000256" key="4">
    <source>
        <dbReference type="ARBA" id="ARBA00022461"/>
    </source>
</evidence>
<keyword evidence="6" id="KW-1133">Transmembrane helix</keyword>
<evidence type="ECO:0000256" key="1">
    <source>
        <dbReference type="ARBA" id="ARBA00004141"/>
    </source>
</evidence>
<name>A0A482XR11_LAOST</name>
<organism evidence="13 14">
    <name type="scientific">Laodelphax striatellus</name>
    <name type="common">Small brown planthopper</name>
    <name type="synonym">Delphax striatella</name>
    <dbReference type="NCBI Taxonomy" id="195883"/>
    <lineage>
        <taxon>Eukaryota</taxon>
        <taxon>Metazoa</taxon>
        <taxon>Ecdysozoa</taxon>
        <taxon>Arthropoda</taxon>
        <taxon>Hexapoda</taxon>
        <taxon>Insecta</taxon>
        <taxon>Pterygota</taxon>
        <taxon>Neoptera</taxon>
        <taxon>Paraneoptera</taxon>
        <taxon>Hemiptera</taxon>
        <taxon>Auchenorrhyncha</taxon>
        <taxon>Fulgoroidea</taxon>
        <taxon>Delphacidae</taxon>
        <taxon>Criomorphinae</taxon>
        <taxon>Laodelphax</taxon>
    </lineage>
</organism>
<evidence type="ECO:0000256" key="2">
    <source>
        <dbReference type="ARBA" id="ARBA00007193"/>
    </source>
</evidence>
<dbReference type="InterPro" id="IPR001873">
    <property type="entry name" value="ENaC"/>
</dbReference>
<dbReference type="Proteomes" id="UP000291343">
    <property type="component" value="Unassembled WGS sequence"/>
</dbReference>
<dbReference type="EMBL" id="QKKF02002514">
    <property type="protein sequence ID" value="RZF48412.1"/>
    <property type="molecule type" value="Genomic_DNA"/>
</dbReference>
<dbReference type="Pfam" id="PF00858">
    <property type="entry name" value="ASC"/>
    <property type="match status" value="1"/>
</dbReference>
<evidence type="ECO:0000256" key="11">
    <source>
        <dbReference type="ARBA" id="ARBA00023303"/>
    </source>
</evidence>
<evidence type="ECO:0000256" key="9">
    <source>
        <dbReference type="ARBA" id="ARBA00023136"/>
    </source>
</evidence>
<protein>
    <submittedName>
        <fullName evidence="13">Uncharacterized protein</fullName>
    </submittedName>
</protein>
<evidence type="ECO:0000256" key="10">
    <source>
        <dbReference type="ARBA" id="ARBA00023201"/>
    </source>
</evidence>
<evidence type="ECO:0000256" key="8">
    <source>
        <dbReference type="ARBA" id="ARBA00023065"/>
    </source>
</evidence>
<gene>
    <name evidence="13" type="ORF">LSTR_LSTR007579</name>
</gene>
<keyword evidence="14" id="KW-1185">Reference proteome</keyword>
<sequence length="105" mass="11895">MVANPQAMPSGGSMMVTSGTFAGISVWGDAIYTTKRVRGIPVELRKCLYSDEAVSLANHRYLSKNCQQDCWQRYTVRYCNCSPDFLFVSKDQLYEQTTKPQKKPT</sequence>
<dbReference type="GO" id="GO:0016020">
    <property type="term" value="C:membrane"/>
    <property type="evidence" value="ECO:0007669"/>
    <property type="project" value="UniProtKB-SubCell"/>
</dbReference>
<evidence type="ECO:0000256" key="6">
    <source>
        <dbReference type="ARBA" id="ARBA00022989"/>
    </source>
</evidence>
<evidence type="ECO:0000313" key="13">
    <source>
        <dbReference type="EMBL" id="RZF48412.1"/>
    </source>
</evidence>
<proteinExistence type="inferred from homology"/>
<keyword evidence="11 12" id="KW-0407">Ion channel</keyword>
<keyword evidence="4 12" id="KW-0894">Sodium channel</keyword>
<keyword evidence="9" id="KW-0472">Membrane</keyword>
<dbReference type="GO" id="GO:0005272">
    <property type="term" value="F:sodium channel activity"/>
    <property type="evidence" value="ECO:0007669"/>
    <property type="project" value="UniProtKB-KW"/>
</dbReference>
<keyword evidence="8 12" id="KW-0406">Ion transport</keyword>
<dbReference type="AlphaFoldDB" id="A0A482XR11"/>
<keyword evidence="10 12" id="KW-0739">Sodium transport</keyword>
<evidence type="ECO:0000313" key="14">
    <source>
        <dbReference type="Proteomes" id="UP000291343"/>
    </source>
</evidence>
<keyword evidence="5 12" id="KW-0812">Transmembrane</keyword>
<evidence type="ECO:0000256" key="12">
    <source>
        <dbReference type="RuleBase" id="RU000679"/>
    </source>
</evidence>